<reference evidence="10" key="1">
    <citation type="submission" date="2023-04" db="EMBL/GenBank/DDBJ databases">
        <authorList>
            <consortium name="ELIXIR-Norway"/>
        </authorList>
    </citation>
    <scope>NUCLEOTIDE SEQUENCE [LARGE SCALE GENOMIC DNA]</scope>
</reference>
<dbReference type="Proteomes" id="UP001176941">
    <property type="component" value="Chromosome 33"/>
</dbReference>
<dbReference type="PANTHER" id="PTHR23210:SF23">
    <property type="entry name" value="ACTIVATING TRANSCRIPTION FACTOR 7-INTERACTING PROTEIN 2"/>
    <property type="match status" value="1"/>
</dbReference>
<dbReference type="InterPro" id="IPR031870">
    <property type="entry name" value="ATF7IP_BD"/>
</dbReference>
<dbReference type="Pfam" id="PF16788">
    <property type="entry name" value="ATF7IP_BD"/>
    <property type="match status" value="1"/>
</dbReference>
<keyword evidence="5" id="KW-0010">Activator</keyword>
<evidence type="ECO:0000256" key="3">
    <source>
        <dbReference type="ARBA" id="ARBA00022491"/>
    </source>
</evidence>
<dbReference type="InterPro" id="IPR003961">
    <property type="entry name" value="FN3_dom"/>
</dbReference>
<dbReference type="PANTHER" id="PTHR23210">
    <property type="entry name" value="ACTIVATING TRANSCRIPTION FACTOR 7 INTERACTING PROTEIN"/>
    <property type="match status" value="1"/>
</dbReference>
<feature type="region of interest" description="Disordered" evidence="8">
    <location>
        <begin position="415"/>
        <end position="439"/>
    </location>
</feature>
<keyword evidence="3" id="KW-0678">Repressor</keyword>
<evidence type="ECO:0000256" key="7">
    <source>
        <dbReference type="ARBA" id="ARBA00023242"/>
    </source>
</evidence>
<feature type="compositionally biased region" description="Polar residues" evidence="8">
    <location>
        <begin position="429"/>
        <end position="439"/>
    </location>
</feature>
<dbReference type="InterPro" id="IPR056565">
    <property type="entry name" value="Fn3_ATF7IP"/>
</dbReference>
<proteinExistence type="inferred from homology"/>
<feature type="domain" description="Fibronectin type-III" evidence="9">
    <location>
        <begin position="581"/>
        <end position="686"/>
    </location>
</feature>
<dbReference type="PROSITE" id="PS50853">
    <property type="entry name" value="FN3"/>
    <property type="match status" value="1"/>
</dbReference>
<evidence type="ECO:0000256" key="1">
    <source>
        <dbReference type="ARBA" id="ARBA00004123"/>
    </source>
</evidence>
<evidence type="ECO:0000259" key="9">
    <source>
        <dbReference type="PROSITE" id="PS50853"/>
    </source>
</evidence>
<keyword evidence="4" id="KW-0805">Transcription regulation</keyword>
<dbReference type="SUPFAM" id="SSF49265">
    <property type="entry name" value="Fibronectin type III"/>
    <property type="match status" value="1"/>
</dbReference>
<accession>A0ABN8ZJJ6</accession>
<keyword evidence="11" id="KW-1185">Reference proteome</keyword>
<dbReference type="InterPro" id="IPR036116">
    <property type="entry name" value="FN3_sf"/>
</dbReference>
<protein>
    <recommendedName>
        <fullName evidence="9">Fibronectin type-III domain-containing protein</fullName>
    </recommendedName>
</protein>
<evidence type="ECO:0000256" key="4">
    <source>
        <dbReference type="ARBA" id="ARBA00023015"/>
    </source>
</evidence>
<dbReference type="Pfam" id="PF16794">
    <property type="entry name" value="fn3_4"/>
    <property type="match status" value="1"/>
</dbReference>
<sequence>MASPDRSKRKILKAKKTMPVSCRKQVEILNKSRNVEALKTAAIENTISSGNQNSSTAVISSKCRHSENDASSLNSIKNSVCEPKSKEFSQNLIKPLEITDSETRLEYTEEQVVYPYEKPSKTVEFPRKLFIHEAKESQNTTENHFECQASVTRSFFEHEEDCNLKSICHLSSVLSGIVQIPKSTKTNTLDDKRIDKLVSYLEANSSAELYDKKQSDILIFSSDDPFVPADKIPKLVNSVVSSNCADDILKSEESYRNCLSSILSCENLDAKWLSSLDTDSNNSHNQKKRMFSENKENVKRVKTSEQINENISVALEKQTALLEQVRLLVRQEISSINFKLFDSKLRELTERIGKTQCKNKHEAIADKLCAKIAKLERRVKAVLLPQRHCVEPNMVSNNTACKVANSEMMILDKNPESVNSPQERKTVKSETCNPSEKSSGKINWSLDYNEAVSESNDDVLLISVENLNLTTPVASNPTATGKITSGNSNNSADAKKRAMAIEKKKHDSVIDLTKEGLSDCNTESPVSTLESPMKAVSVSKEATPVSQNAAQVPESFEHLPPLPEPPPLLPELVDKIRDTLPPQKPELKVKRVLRPRGIALTWNITKINPKCAPVESYHLFLCHESPSNQLIWKKIGEIKALPLPMACTLSQFLASRKYYFTVQSKDIFGRYGPFCDIKSIPGFSENLT</sequence>
<dbReference type="InterPro" id="IPR026085">
    <property type="entry name" value="ATF7-int"/>
</dbReference>
<organism evidence="10 11">
    <name type="scientific">Rangifer tarandus platyrhynchus</name>
    <name type="common">Svalbard reindeer</name>
    <dbReference type="NCBI Taxonomy" id="3082113"/>
    <lineage>
        <taxon>Eukaryota</taxon>
        <taxon>Metazoa</taxon>
        <taxon>Chordata</taxon>
        <taxon>Craniata</taxon>
        <taxon>Vertebrata</taxon>
        <taxon>Euteleostomi</taxon>
        <taxon>Mammalia</taxon>
        <taxon>Eutheria</taxon>
        <taxon>Laurasiatheria</taxon>
        <taxon>Artiodactyla</taxon>
        <taxon>Ruminantia</taxon>
        <taxon>Pecora</taxon>
        <taxon>Cervidae</taxon>
        <taxon>Odocoileinae</taxon>
        <taxon>Rangifer</taxon>
    </lineage>
</organism>
<dbReference type="EMBL" id="OX459969">
    <property type="protein sequence ID" value="CAI9172773.1"/>
    <property type="molecule type" value="Genomic_DNA"/>
</dbReference>
<keyword evidence="7" id="KW-0539">Nucleus</keyword>
<evidence type="ECO:0000313" key="10">
    <source>
        <dbReference type="EMBL" id="CAI9172773.1"/>
    </source>
</evidence>
<evidence type="ECO:0000256" key="5">
    <source>
        <dbReference type="ARBA" id="ARBA00023159"/>
    </source>
</evidence>
<evidence type="ECO:0000256" key="6">
    <source>
        <dbReference type="ARBA" id="ARBA00023163"/>
    </source>
</evidence>
<keyword evidence="6" id="KW-0804">Transcription</keyword>
<name>A0ABN8ZJJ6_RANTA</name>
<evidence type="ECO:0000256" key="8">
    <source>
        <dbReference type="SAM" id="MobiDB-lite"/>
    </source>
</evidence>
<comment type="subcellular location">
    <subcellularLocation>
        <location evidence="1">Nucleus</location>
    </subcellularLocation>
</comment>
<comment type="similarity">
    <text evidence="2">Belongs to the MCAF family.</text>
</comment>
<evidence type="ECO:0000313" key="11">
    <source>
        <dbReference type="Proteomes" id="UP001176941"/>
    </source>
</evidence>
<evidence type="ECO:0000256" key="2">
    <source>
        <dbReference type="ARBA" id="ARBA00010344"/>
    </source>
</evidence>
<gene>
    <name evidence="10" type="ORF">MRATA1EN1_LOCUS21735</name>
</gene>